<reference evidence="2 3" key="1">
    <citation type="submission" date="2018-05" db="EMBL/GenBank/DDBJ databases">
        <title>Genomic analysis of Gracilibacillus dipsosauri DD1 reveals novel features of a salt-tolerant amylase.</title>
        <authorList>
            <person name="Deutch C.E."/>
            <person name="Yang S."/>
        </authorList>
    </citation>
    <scope>NUCLEOTIDE SEQUENCE [LARGE SCALE GENOMIC DNA]</scope>
    <source>
        <strain evidence="2 3">DD1</strain>
    </source>
</reference>
<dbReference type="OrthoDB" id="2620460at2"/>
<dbReference type="Proteomes" id="UP000245624">
    <property type="component" value="Unassembled WGS sequence"/>
</dbReference>
<feature type="transmembrane region" description="Helical" evidence="1">
    <location>
        <begin position="84"/>
        <end position="102"/>
    </location>
</feature>
<evidence type="ECO:0000313" key="2">
    <source>
        <dbReference type="EMBL" id="PWU68249.1"/>
    </source>
</evidence>
<evidence type="ECO:0000256" key="1">
    <source>
        <dbReference type="SAM" id="Phobius"/>
    </source>
</evidence>
<sequence length="108" mass="12470">MASRIIGTIAGLSSLLLWFSFHFMNPYNDLIGIEPFFRTTLLLALPACLAIYAAWRRKKVPMLIAFIWSFPLSLYTGLTQSMYSFFGITCLFYLTSYFLMLLSERTNK</sequence>
<feature type="transmembrane region" description="Helical" evidence="1">
    <location>
        <begin position="5"/>
        <end position="24"/>
    </location>
</feature>
<comment type="caution">
    <text evidence="2">The sequence shown here is derived from an EMBL/GenBank/DDBJ whole genome shotgun (WGS) entry which is preliminary data.</text>
</comment>
<gene>
    <name evidence="2" type="ORF">DLJ74_07270</name>
</gene>
<keyword evidence="1" id="KW-1133">Transmembrane helix</keyword>
<name>A0A317L379_9BACI</name>
<dbReference type="EMBL" id="QGTD01000008">
    <property type="protein sequence ID" value="PWU68249.1"/>
    <property type="molecule type" value="Genomic_DNA"/>
</dbReference>
<feature type="transmembrane region" description="Helical" evidence="1">
    <location>
        <begin position="36"/>
        <end position="55"/>
    </location>
</feature>
<keyword evidence="3" id="KW-1185">Reference proteome</keyword>
<feature type="transmembrane region" description="Helical" evidence="1">
    <location>
        <begin position="62"/>
        <end position="78"/>
    </location>
</feature>
<dbReference type="RefSeq" id="WP_054859079.1">
    <property type="nucleotide sequence ID" value="NZ_QGTD01000008.1"/>
</dbReference>
<organism evidence="2 3">
    <name type="scientific">Gracilibacillus dipsosauri</name>
    <dbReference type="NCBI Taxonomy" id="178340"/>
    <lineage>
        <taxon>Bacteria</taxon>
        <taxon>Bacillati</taxon>
        <taxon>Bacillota</taxon>
        <taxon>Bacilli</taxon>
        <taxon>Bacillales</taxon>
        <taxon>Bacillaceae</taxon>
        <taxon>Gracilibacillus</taxon>
    </lineage>
</organism>
<proteinExistence type="predicted"/>
<accession>A0A317L379</accession>
<dbReference type="AlphaFoldDB" id="A0A317L379"/>
<evidence type="ECO:0000313" key="3">
    <source>
        <dbReference type="Proteomes" id="UP000245624"/>
    </source>
</evidence>
<protein>
    <submittedName>
        <fullName evidence="2">Uncharacterized protein</fullName>
    </submittedName>
</protein>
<keyword evidence="1" id="KW-0472">Membrane</keyword>
<keyword evidence="1" id="KW-0812">Transmembrane</keyword>